<dbReference type="InterPro" id="IPR001650">
    <property type="entry name" value="Helicase_C-like"/>
</dbReference>
<dbReference type="SUPFAM" id="SSF52540">
    <property type="entry name" value="P-loop containing nucleoside triphosphate hydrolases"/>
    <property type="match status" value="2"/>
</dbReference>
<dbReference type="CDD" id="cd18793">
    <property type="entry name" value="SF2_C_SNF"/>
    <property type="match status" value="1"/>
</dbReference>
<dbReference type="InterPro" id="IPR049730">
    <property type="entry name" value="SNF2/RAD54-like_C"/>
</dbReference>
<dbReference type="Gene3D" id="3.40.50.10810">
    <property type="entry name" value="Tandem AAA-ATPase domain"/>
    <property type="match status" value="1"/>
</dbReference>
<dbReference type="InterPro" id="IPR000330">
    <property type="entry name" value="SNF2_N"/>
</dbReference>
<evidence type="ECO:0000313" key="7">
    <source>
        <dbReference type="Proteomes" id="UP000600214"/>
    </source>
</evidence>
<evidence type="ECO:0000259" key="3">
    <source>
        <dbReference type="PROSITE" id="PS50966"/>
    </source>
</evidence>
<sequence length="1266" mass="147253">MENEKKEKLSNFLLRRAERDVLSRGRSIYSSGGLKVSKLDYNGPGNAEFKVKSDYSIQYYQIFIRDFLTPQITTECSCPDKAGLCKHRVASILYILDKMPTIKQVVHEMANTTIELQEIREMQLRGMVLDETWQNRGNVGPVEIVSAKEGEAECQVTDKDQEYMTTFRRVKGTRQIQTSCTCNQKLWVPLCEHKLAALLKLREELGEKAFEVMRDLTVEKSNLLAEYGYSLEDQYKDKFEFRLDEDGGLHLTKLDPAIQKVGAYQDWQSLRERILPAQESSFAVTLTENGQDDEDRVSIFVFWPKGKNHLLDIGFGVFSVKFSAKSEKVTNIRNIAGGSSHYYSADEIPVLTESDARLVRMAKHWEEGLQKFIRKQGWAYNAYLHFDDVEADQRYEARNYVGKQLTRVFNDLDGDRLFLADGDYVTSNHQLTQLELHREPVKLFFVLTEDKEFITLNPYVEIKPGTPLELQKVVSLDSFWLGLYNEKTLFRWAGISEAEMVAYLSQNGFKIRVRKDFGDDFLRDWIIPVSEKFDVIFQTRHQIQTSPLVFQKPKFYLKEDEANLLIVPSYVYLEENGTTEQRKGEELELLHDQRRTRTSFDNNQITMLERDVQAENEVWDWAKALHPGFEHQTGQPFFYVPFEQVMKNGWLFNFVDAAKKKHYDIFGFKDLKKMRFNPNRGTVKVHTSSGIDWFDMRIEITFGDQTVTLADAKKALLKKQNYIQLQDGSLGVLPDEWIAKLEPLMQFGRVNDDQLHLSKIHFSLIDELVSEIDNEDVFRELWEKKQKLLNFKQIPSVPLPQNIQATLRQYQEEGYKWLHFLDEFQWGGCLADDMGLGKTLQMLTFLQNQKNLEPNYTNLVVVPTTLIFNWQAEAAKFTPDLKLYVHRGMSRRKDIDFFREYDIILTTYGTMRSDVELLRQFDFNYIILDEAQAIKNPDSLTSKASRLLRARNRLTMTGTPVENNTFDLYSQFEFLNPGMLGHADFFRTEYATPIDKYQDKEKAAELRKLVYPFMLKRTKEEVATDLPDKTETILFCEMGNKQRKVYDTFRERYRQEIAEKLATEGLNKSSFLILEALLKLRQICDSPSILSGDEDFGSESAKLEEITREIEENASNHKILIFSQFLGMLDLIRKHLEKVNIPYEYLDGQTVDRAGRVNRFQSDDTCRVFLMSLKAGGVGLNLTEADYVYLVDPWWNPAVERQAIDRTHRIGQTRKVFAYKMICKDTIEEKILLLQQRKQDLAEDLVGGESGFIKKLSQEDIMGLFS</sequence>
<dbReference type="PANTHER" id="PTHR45629:SF7">
    <property type="entry name" value="DNA EXCISION REPAIR PROTEIN ERCC-6-RELATED"/>
    <property type="match status" value="1"/>
</dbReference>
<dbReference type="InterPro" id="IPR050496">
    <property type="entry name" value="SNF2_RAD54_helicase_repair"/>
</dbReference>
<dbReference type="SMART" id="SM00487">
    <property type="entry name" value="DEXDc"/>
    <property type="match status" value="1"/>
</dbReference>
<organism evidence="6 7">
    <name type="scientific">Dyadobacter endophyticus</name>
    <dbReference type="NCBI Taxonomy" id="1749036"/>
    <lineage>
        <taxon>Bacteria</taxon>
        <taxon>Pseudomonadati</taxon>
        <taxon>Bacteroidota</taxon>
        <taxon>Cytophagia</taxon>
        <taxon>Cytophagales</taxon>
        <taxon>Spirosomataceae</taxon>
        <taxon>Dyadobacter</taxon>
    </lineage>
</organism>
<dbReference type="PANTHER" id="PTHR45629">
    <property type="entry name" value="SNF2/RAD54 FAMILY MEMBER"/>
    <property type="match status" value="1"/>
</dbReference>
<dbReference type="SMART" id="SM00490">
    <property type="entry name" value="HELICc"/>
    <property type="match status" value="1"/>
</dbReference>
<dbReference type="PROSITE" id="PS50966">
    <property type="entry name" value="ZF_SWIM"/>
    <property type="match status" value="2"/>
</dbReference>
<dbReference type="CDD" id="cd18012">
    <property type="entry name" value="DEXQc_arch_SWI2_SNF2"/>
    <property type="match status" value="1"/>
</dbReference>
<keyword evidence="1" id="KW-0378">Hydrolase</keyword>
<keyword evidence="2" id="KW-0479">Metal-binding</keyword>
<dbReference type="InterPro" id="IPR027417">
    <property type="entry name" value="P-loop_NTPase"/>
</dbReference>
<dbReference type="Pfam" id="PF08455">
    <property type="entry name" value="SNF2_assoc"/>
    <property type="match status" value="1"/>
</dbReference>
<dbReference type="Pfam" id="PF00271">
    <property type="entry name" value="Helicase_C"/>
    <property type="match status" value="1"/>
</dbReference>
<feature type="domain" description="SWIM-type" evidence="3">
    <location>
        <begin position="163"/>
        <end position="202"/>
    </location>
</feature>
<evidence type="ECO:0008006" key="8">
    <source>
        <dbReference type="Google" id="ProtNLM"/>
    </source>
</evidence>
<evidence type="ECO:0000256" key="1">
    <source>
        <dbReference type="ARBA" id="ARBA00022801"/>
    </source>
</evidence>
<dbReference type="Proteomes" id="UP000600214">
    <property type="component" value="Unassembled WGS sequence"/>
</dbReference>
<dbReference type="InterPro" id="IPR038718">
    <property type="entry name" value="SNF2-like_sf"/>
</dbReference>
<dbReference type="Gene3D" id="3.40.50.300">
    <property type="entry name" value="P-loop containing nucleotide triphosphate hydrolases"/>
    <property type="match status" value="1"/>
</dbReference>
<accession>A0ABQ1ZBX9</accession>
<evidence type="ECO:0000313" key="6">
    <source>
        <dbReference type="EMBL" id="GGH54798.1"/>
    </source>
</evidence>
<dbReference type="InterPro" id="IPR014001">
    <property type="entry name" value="Helicase_ATP-bd"/>
</dbReference>
<protein>
    <recommendedName>
        <fullName evidence="8">Non-specific serine/threonine protein kinase</fullName>
    </recommendedName>
</protein>
<dbReference type="RefSeq" id="WP_188939172.1">
    <property type="nucleotide sequence ID" value="NZ_BMIA01000007.1"/>
</dbReference>
<proteinExistence type="predicted"/>
<keyword evidence="7" id="KW-1185">Reference proteome</keyword>
<dbReference type="Pfam" id="PF00176">
    <property type="entry name" value="SNF2-rel_dom"/>
    <property type="match status" value="1"/>
</dbReference>
<reference evidence="7" key="1">
    <citation type="journal article" date="2019" name="Int. J. Syst. Evol. Microbiol.">
        <title>The Global Catalogue of Microorganisms (GCM) 10K type strain sequencing project: providing services to taxonomists for standard genome sequencing and annotation.</title>
        <authorList>
            <consortium name="The Broad Institute Genomics Platform"/>
            <consortium name="The Broad Institute Genome Sequencing Center for Infectious Disease"/>
            <person name="Wu L."/>
            <person name="Ma J."/>
        </authorList>
    </citation>
    <scope>NUCLEOTIDE SEQUENCE [LARGE SCALE GENOMIC DNA]</scope>
    <source>
        <strain evidence="7">CGMCC 1.15288</strain>
    </source>
</reference>
<dbReference type="PROSITE" id="PS51194">
    <property type="entry name" value="HELICASE_CTER"/>
    <property type="match status" value="1"/>
</dbReference>
<evidence type="ECO:0000259" key="5">
    <source>
        <dbReference type="PROSITE" id="PS51194"/>
    </source>
</evidence>
<dbReference type="InterPro" id="IPR013663">
    <property type="entry name" value="Helicase_SWF/SNF/SWI_bac"/>
</dbReference>
<name>A0ABQ1ZBX9_9BACT</name>
<keyword evidence="2" id="KW-0863">Zinc-finger</keyword>
<dbReference type="EMBL" id="BMIA01000007">
    <property type="protein sequence ID" value="GGH54798.1"/>
    <property type="molecule type" value="Genomic_DNA"/>
</dbReference>
<dbReference type="InterPro" id="IPR007527">
    <property type="entry name" value="Znf_SWIM"/>
</dbReference>
<comment type="caution">
    <text evidence="6">The sequence shown here is derived from an EMBL/GenBank/DDBJ whole genome shotgun (WGS) entry which is preliminary data.</text>
</comment>
<dbReference type="PROSITE" id="PS51192">
    <property type="entry name" value="HELICASE_ATP_BIND_1"/>
    <property type="match status" value="1"/>
</dbReference>
<evidence type="ECO:0000256" key="2">
    <source>
        <dbReference type="PROSITE-ProRule" id="PRU00325"/>
    </source>
</evidence>
<feature type="domain" description="Helicase ATP-binding" evidence="4">
    <location>
        <begin position="819"/>
        <end position="978"/>
    </location>
</feature>
<gene>
    <name evidence="6" type="ORF">GCM10007423_61670</name>
</gene>
<feature type="domain" description="SWIM-type" evidence="3">
    <location>
        <begin position="60"/>
        <end position="96"/>
    </location>
</feature>
<evidence type="ECO:0000259" key="4">
    <source>
        <dbReference type="PROSITE" id="PS51192"/>
    </source>
</evidence>
<keyword evidence="2" id="KW-0862">Zinc</keyword>
<feature type="domain" description="Helicase C-terminal" evidence="5">
    <location>
        <begin position="1102"/>
        <end position="1262"/>
    </location>
</feature>